<dbReference type="EMBL" id="JANAWD010000329">
    <property type="protein sequence ID" value="KAJ3481299.1"/>
    <property type="molecule type" value="Genomic_DNA"/>
</dbReference>
<sequence length="361" mass="40721">MNQSNNPESSSFHPVLQDPLGDIPYDFHDIQDTSSSTISRRIPSFLQDCLRLFKNVVILVSISLYLNNFLRPENLYRLQDHLGFIDPISRTSTLFPPPLISGPYQLADLESIKESLEAAEENLETLQSAIRLVENQFRDLKLRPQPMRRMLPFIDVDNGDKIADALSTVINWGFAESEPRIELARDVEDVIQRCTYFSSVRLQVVNMAVIRMQHPDLSFQSHLHFMWFAFKAGIHAHPSSGLVELEIASRLMVPLLHDLTLIGNNAKSAIQVLDIPLLRRTIASLNGDLSVALDTLATATYLPLALLPIETQTQMLTSIQREMVALERGLETMMDALANLDRIREEVIALGRDILHSSDDA</sequence>
<protein>
    <submittedName>
        <fullName evidence="2">Uncharacterized protein</fullName>
    </submittedName>
</protein>
<reference evidence="2" key="1">
    <citation type="submission" date="2022-07" db="EMBL/GenBank/DDBJ databases">
        <title>Genome Sequence of Physisporinus lineatus.</title>
        <authorList>
            <person name="Buettner E."/>
        </authorList>
    </citation>
    <scope>NUCLEOTIDE SEQUENCE</scope>
    <source>
        <strain evidence="2">VT162</strain>
    </source>
</reference>
<evidence type="ECO:0000256" key="1">
    <source>
        <dbReference type="SAM" id="Coils"/>
    </source>
</evidence>
<dbReference type="Proteomes" id="UP001212997">
    <property type="component" value="Unassembled WGS sequence"/>
</dbReference>
<dbReference type="AlphaFoldDB" id="A0AAD5YBR4"/>
<keyword evidence="3" id="KW-1185">Reference proteome</keyword>
<feature type="coiled-coil region" evidence="1">
    <location>
        <begin position="106"/>
        <end position="143"/>
    </location>
</feature>
<evidence type="ECO:0000313" key="2">
    <source>
        <dbReference type="EMBL" id="KAJ3481299.1"/>
    </source>
</evidence>
<organism evidence="2 3">
    <name type="scientific">Meripilus lineatus</name>
    <dbReference type="NCBI Taxonomy" id="2056292"/>
    <lineage>
        <taxon>Eukaryota</taxon>
        <taxon>Fungi</taxon>
        <taxon>Dikarya</taxon>
        <taxon>Basidiomycota</taxon>
        <taxon>Agaricomycotina</taxon>
        <taxon>Agaricomycetes</taxon>
        <taxon>Polyporales</taxon>
        <taxon>Meripilaceae</taxon>
        <taxon>Meripilus</taxon>
    </lineage>
</organism>
<comment type="caution">
    <text evidence="2">The sequence shown here is derived from an EMBL/GenBank/DDBJ whole genome shotgun (WGS) entry which is preliminary data.</text>
</comment>
<name>A0AAD5YBR4_9APHY</name>
<keyword evidence="1" id="KW-0175">Coiled coil</keyword>
<evidence type="ECO:0000313" key="3">
    <source>
        <dbReference type="Proteomes" id="UP001212997"/>
    </source>
</evidence>
<accession>A0AAD5YBR4</accession>
<gene>
    <name evidence="2" type="ORF">NLI96_g7760</name>
</gene>
<proteinExistence type="predicted"/>